<accession>A0A0A7FUT6</accession>
<reference evidence="5 6" key="1">
    <citation type="journal article" date="2015" name="Infect. Genet. Evol.">
        <title>Genomic sequences of six botulinum neurotoxin-producing strains representing three clostridial species illustrate the mobility and diversity of botulinum neurotoxin genes.</title>
        <authorList>
            <person name="Smith T.J."/>
            <person name="Hill K.K."/>
            <person name="Xie G."/>
            <person name="Foley B.T."/>
            <person name="Williamson C.H."/>
            <person name="Foster J.T."/>
            <person name="Johnson S.L."/>
            <person name="Chertkov O."/>
            <person name="Teshima H."/>
            <person name="Gibbons H.S."/>
            <person name="Johnsky L.A."/>
            <person name="Karavis M.A."/>
            <person name="Smith L.A."/>
        </authorList>
    </citation>
    <scope>NUCLEOTIDE SEQUENCE [LARGE SCALE GENOMIC DNA]</scope>
    <source>
        <strain evidence="5">Sullivan</strain>
    </source>
</reference>
<dbReference type="FunFam" id="3.30.450.90:FF:000001">
    <property type="entry name" value="Type II secretion system ATPase GspE"/>
    <property type="match status" value="1"/>
</dbReference>
<dbReference type="Pfam" id="PF05157">
    <property type="entry name" value="MshEN"/>
    <property type="match status" value="1"/>
</dbReference>
<dbReference type="Gene3D" id="3.30.450.90">
    <property type="match status" value="1"/>
</dbReference>
<evidence type="ECO:0000256" key="2">
    <source>
        <dbReference type="ARBA" id="ARBA00022741"/>
    </source>
</evidence>
<dbReference type="AlphaFoldDB" id="A0A0A7FUT6"/>
<dbReference type="Gene3D" id="3.30.300.160">
    <property type="entry name" value="Type II secretion system, protein E, N-terminal domain"/>
    <property type="match status" value="1"/>
</dbReference>
<dbReference type="OrthoDB" id="9808272at2"/>
<dbReference type="InterPro" id="IPR001482">
    <property type="entry name" value="T2SS/T4SS_dom"/>
</dbReference>
<dbReference type="EMBL" id="CP006905">
    <property type="protein sequence ID" value="AIY83313.1"/>
    <property type="molecule type" value="Genomic_DNA"/>
</dbReference>
<dbReference type="Pfam" id="PF00437">
    <property type="entry name" value="T2SSE"/>
    <property type="match status" value="1"/>
</dbReference>
<dbReference type="HOGENOM" id="CLU_013446_2_2_9"/>
<dbReference type="InterPro" id="IPR007831">
    <property type="entry name" value="T2SS_GspE_N"/>
</dbReference>
<dbReference type="RefSeq" id="WP_039313138.1">
    <property type="nucleotide sequence ID" value="NZ_CP006905.1"/>
</dbReference>
<proteinExistence type="inferred from homology"/>
<dbReference type="InterPro" id="IPR003593">
    <property type="entry name" value="AAA+_ATPase"/>
</dbReference>
<dbReference type="Gene3D" id="1.10.40.70">
    <property type="match status" value="1"/>
</dbReference>
<dbReference type="PANTHER" id="PTHR30258">
    <property type="entry name" value="TYPE II SECRETION SYSTEM PROTEIN GSPE-RELATED"/>
    <property type="match status" value="1"/>
</dbReference>
<dbReference type="Gene3D" id="3.40.50.300">
    <property type="entry name" value="P-loop containing nucleotide triphosphate hydrolases"/>
    <property type="match status" value="1"/>
</dbReference>
<dbReference type="Proteomes" id="UP000030635">
    <property type="component" value="Chromosome"/>
</dbReference>
<dbReference type="PROSITE" id="PS00662">
    <property type="entry name" value="T2SP_E"/>
    <property type="match status" value="1"/>
</dbReference>
<dbReference type="GO" id="GO:0005524">
    <property type="term" value="F:ATP binding"/>
    <property type="evidence" value="ECO:0007669"/>
    <property type="project" value="UniProtKB-KW"/>
</dbReference>
<dbReference type="SUPFAM" id="SSF52540">
    <property type="entry name" value="P-loop containing nucleoside triphosphate hydrolases"/>
    <property type="match status" value="1"/>
</dbReference>
<dbReference type="InterPro" id="IPR027417">
    <property type="entry name" value="P-loop_NTPase"/>
</dbReference>
<gene>
    <name evidence="5" type="ORF">U729_1477</name>
</gene>
<dbReference type="FunFam" id="3.40.50.300:FF:000398">
    <property type="entry name" value="Type IV pilus assembly ATPase PilB"/>
    <property type="match status" value="1"/>
</dbReference>
<dbReference type="InterPro" id="IPR037257">
    <property type="entry name" value="T2SS_E_N_sf"/>
</dbReference>
<name>A0A0A7FUT6_9CLOT</name>
<dbReference type="GO" id="GO:0016887">
    <property type="term" value="F:ATP hydrolysis activity"/>
    <property type="evidence" value="ECO:0007669"/>
    <property type="project" value="TreeGrafter"/>
</dbReference>
<protein>
    <recommendedName>
        <fullName evidence="4">Bacterial type II secretion system protein E domain-containing protein</fullName>
    </recommendedName>
</protein>
<evidence type="ECO:0000259" key="4">
    <source>
        <dbReference type="PROSITE" id="PS00662"/>
    </source>
</evidence>
<comment type="similarity">
    <text evidence="1">Belongs to the GSP E family.</text>
</comment>
<sequence>MKTKMRLGDILVQAGKIKNFDLVNALKKQAVTGKRLGEILLEDGLVSEEDILAVLGMQLGLQRVSLEFEIIDTNSIRKIPEAIARKHGVMPFKMNGNDLTVVTSDPFNIMADEDLKLVSGMNIIKALDTKQSIEEAINKYYTKQYAEKVATALGIQEKELAKANMQENLEEEEINKEAPVVKLVDTLIQNAVRMGGSDIHIEPFEKEIRVRVRVDGELQSILSIPKESQSTLITRIKILANLNIAEKRVPQDGRIIKNIDDKKIDLRVSVLPTVNGEKVVIRILASSQALINKEALGMKPDDMEKLVKLMSIPYGIILVTGPTGSGKSTTLYTILSELNTIDKNIITVEDPVEYMMDGINQVNVNTKAGMTFASGLRSILRQDPDIIMLGEIRDGETAEIAIRAAITGHVVLSTLHTNDAPSSIARLADMGVEPYLVSTSVTGIIAQRLVRRICTNCLTEYEATEYEKKILGLPITTDLKLAKGEGCPACNNTGYKGRVGIYEIMEVDREIRDAVTEGKTSDMVKDIAIKNGMKTLNSACREHVIDRVTTVDELMRVAFLRE</sequence>
<dbReference type="PANTHER" id="PTHR30258:SF1">
    <property type="entry name" value="PROTEIN TRANSPORT PROTEIN HOFB HOMOLOG"/>
    <property type="match status" value="1"/>
</dbReference>
<organism evidence="5 6">
    <name type="scientific">Clostridium baratii str. Sullivan</name>
    <dbReference type="NCBI Taxonomy" id="1415775"/>
    <lineage>
        <taxon>Bacteria</taxon>
        <taxon>Bacillati</taxon>
        <taxon>Bacillota</taxon>
        <taxon>Clostridia</taxon>
        <taxon>Eubacteriales</taxon>
        <taxon>Clostridiaceae</taxon>
        <taxon>Clostridium</taxon>
    </lineage>
</organism>
<dbReference type="GO" id="GO:0005886">
    <property type="term" value="C:plasma membrane"/>
    <property type="evidence" value="ECO:0007669"/>
    <property type="project" value="TreeGrafter"/>
</dbReference>
<feature type="domain" description="Bacterial type II secretion system protein E" evidence="4">
    <location>
        <begin position="380"/>
        <end position="394"/>
    </location>
</feature>
<keyword evidence="6" id="KW-1185">Reference proteome</keyword>
<dbReference type="CDD" id="cd01129">
    <property type="entry name" value="PulE-GspE-like"/>
    <property type="match status" value="1"/>
</dbReference>
<dbReference type="SMART" id="SM00382">
    <property type="entry name" value="AAA"/>
    <property type="match status" value="1"/>
</dbReference>
<dbReference type="KEGG" id="cbv:U729_1477"/>
<evidence type="ECO:0000313" key="6">
    <source>
        <dbReference type="Proteomes" id="UP000030635"/>
    </source>
</evidence>
<evidence type="ECO:0000313" key="5">
    <source>
        <dbReference type="EMBL" id="AIY83313.1"/>
    </source>
</evidence>
<keyword evidence="3" id="KW-0067">ATP-binding</keyword>
<dbReference type="SUPFAM" id="SSF160246">
    <property type="entry name" value="EspE N-terminal domain-like"/>
    <property type="match status" value="1"/>
</dbReference>
<dbReference type="STRING" id="1561.NPD11_1517"/>
<keyword evidence="2" id="KW-0547">Nucleotide-binding</keyword>
<evidence type="ECO:0000256" key="3">
    <source>
        <dbReference type="ARBA" id="ARBA00022840"/>
    </source>
</evidence>
<dbReference type="eggNOG" id="COG2804">
    <property type="taxonomic scope" value="Bacteria"/>
</dbReference>
<evidence type="ECO:0000256" key="1">
    <source>
        <dbReference type="ARBA" id="ARBA00006611"/>
    </source>
</evidence>